<dbReference type="InterPro" id="IPR017853">
    <property type="entry name" value="GH"/>
</dbReference>
<feature type="signal peptide" evidence="2">
    <location>
        <begin position="1"/>
        <end position="24"/>
    </location>
</feature>
<reference evidence="4 5" key="1">
    <citation type="submission" date="2021-12" db="EMBL/GenBank/DDBJ databases">
        <title>Genome sequencing of bacteria with rrn-lacking chromosome and rrn-plasmid.</title>
        <authorList>
            <person name="Anda M."/>
            <person name="Iwasaki W."/>
        </authorList>
    </citation>
    <scope>NUCLEOTIDE SEQUENCE [LARGE SCALE GENOMIC DNA]</scope>
    <source>
        <strain evidence="4 5">NBRC 15940</strain>
    </source>
</reference>
<evidence type="ECO:0000313" key="4">
    <source>
        <dbReference type="EMBL" id="GJM60157.1"/>
    </source>
</evidence>
<feature type="domain" description="Glycosyl hydrolase-like 10" evidence="3">
    <location>
        <begin position="93"/>
        <end position="330"/>
    </location>
</feature>
<dbReference type="Pfam" id="PF02638">
    <property type="entry name" value="GHL10"/>
    <property type="match status" value="1"/>
</dbReference>
<dbReference type="PANTHER" id="PTHR43405:SF1">
    <property type="entry name" value="GLYCOSYL HYDROLASE DIGH"/>
    <property type="match status" value="1"/>
</dbReference>
<dbReference type="AlphaFoldDB" id="A0AAN4VVG9"/>
<dbReference type="PANTHER" id="PTHR43405">
    <property type="entry name" value="GLYCOSYL HYDROLASE DIGH"/>
    <property type="match status" value="1"/>
</dbReference>
<dbReference type="InterPro" id="IPR052177">
    <property type="entry name" value="Divisome_Glycosyl_Hydrolase"/>
</dbReference>
<dbReference type="SUPFAM" id="SSF51445">
    <property type="entry name" value="(Trans)glycosidases"/>
    <property type="match status" value="1"/>
</dbReference>
<dbReference type="InterPro" id="IPR003790">
    <property type="entry name" value="GHL10"/>
</dbReference>
<evidence type="ECO:0000256" key="1">
    <source>
        <dbReference type="ARBA" id="ARBA00022729"/>
    </source>
</evidence>
<keyword evidence="1 2" id="KW-0732">Signal</keyword>
<evidence type="ECO:0000313" key="5">
    <source>
        <dbReference type="Proteomes" id="UP001310022"/>
    </source>
</evidence>
<keyword evidence="5" id="KW-1185">Reference proteome</keyword>
<feature type="chain" id="PRO_5042951126" evidence="2">
    <location>
        <begin position="25"/>
        <end position="381"/>
    </location>
</feature>
<dbReference type="EMBL" id="BQKE01000001">
    <property type="protein sequence ID" value="GJM60157.1"/>
    <property type="molecule type" value="Genomic_DNA"/>
</dbReference>
<comment type="caution">
    <text evidence="4">The sequence shown here is derived from an EMBL/GenBank/DDBJ whole genome shotgun (WGS) entry which is preliminary data.</text>
</comment>
<dbReference type="Gene3D" id="3.20.20.80">
    <property type="entry name" value="Glycosidases"/>
    <property type="match status" value="1"/>
</dbReference>
<name>A0AAN4VVG9_9BACT</name>
<evidence type="ECO:0000256" key="2">
    <source>
        <dbReference type="SAM" id="SignalP"/>
    </source>
</evidence>
<evidence type="ECO:0000259" key="3">
    <source>
        <dbReference type="Pfam" id="PF02638"/>
    </source>
</evidence>
<dbReference type="Proteomes" id="UP001310022">
    <property type="component" value="Unassembled WGS sequence"/>
</dbReference>
<dbReference type="RefSeq" id="WP_338236009.1">
    <property type="nucleotide sequence ID" value="NZ_BQKE01000001.1"/>
</dbReference>
<protein>
    <submittedName>
        <fullName evidence="4">Transcriptional initiation protein Tat</fullName>
    </submittedName>
</protein>
<accession>A0AAN4VVG9</accession>
<dbReference type="PROSITE" id="PS51257">
    <property type="entry name" value="PROKAR_LIPOPROTEIN"/>
    <property type="match status" value="1"/>
</dbReference>
<proteinExistence type="predicted"/>
<gene>
    <name evidence="4" type="ORF">PEDI_07090</name>
</gene>
<organism evidence="4 5">
    <name type="scientific">Persicobacter diffluens</name>
    <dbReference type="NCBI Taxonomy" id="981"/>
    <lineage>
        <taxon>Bacteria</taxon>
        <taxon>Pseudomonadati</taxon>
        <taxon>Bacteroidota</taxon>
        <taxon>Cytophagia</taxon>
        <taxon>Cytophagales</taxon>
        <taxon>Persicobacteraceae</taxon>
        <taxon>Persicobacter</taxon>
    </lineage>
</organism>
<sequence>MKKLNFLRLRLLALSIFSVLVMFACQSSKQEFTSKKTKNWVWVTPDLEKTDEVWRKEFYRLKQAGFDAVLLEIYAGNEAFFGSKRLPVKAPWLERMLPLVKEAGLECHAWMWTMPNNNPANYEDPAKLDWYNVNRKGESSSDKPAYVNYYRFMCPSSEEVQQFILGTVKELCAYDIDGVHFDYIRHPDVILAKGLWDNYGIVQDKEYPEYDYCYCERCRNGYKDKFGQDPLEMEDPTKSDSWRQYRMDLITHLANDILIPEVHKHGKLASAAVFPNWTSVKQEWKSWHMDAVLPMLYNGFYEAPVAWVGEQVQWGKANLKHSETQLYSGLFLPDLTQADSLKVAVRHSLKNGAEGISLFAMGGLTEAQWKALEEMYENGEL</sequence>